<reference evidence="2" key="1">
    <citation type="submission" date="2016-10" db="EMBL/GenBank/DDBJ databases">
        <authorList>
            <person name="Varghese N."/>
            <person name="Submissions S."/>
        </authorList>
    </citation>
    <scope>NUCLEOTIDE SEQUENCE [LARGE SCALE GENOMIC DNA]</scope>
    <source>
        <strain evidence="2">MPL-11</strain>
    </source>
</reference>
<dbReference type="EMBL" id="FNJW01000008">
    <property type="protein sequence ID" value="SDQ35201.1"/>
    <property type="molecule type" value="Genomic_DNA"/>
</dbReference>
<gene>
    <name evidence="1" type="ORF">SAMN04487752_1927</name>
</gene>
<dbReference type="PANTHER" id="PTHR39337">
    <property type="entry name" value="BLR5642 PROTEIN"/>
    <property type="match status" value="1"/>
</dbReference>
<dbReference type="RefSeq" id="WP_089977504.1">
    <property type="nucleotide sequence ID" value="NZ_CP084916.1"/>
</dbReference>
<dbReference type="PIRSF" id="PIRSF024492">
    <property type="entry name" value="UCP024492"/>
    <property type="match status" value="1"/>
</dbReference>
<protein>
    <recommendedName>
        <fullName evidence="3">DNA repair protein</fullName>
    </recommendedName>
</protein>
<dbReference type="PANTHER" id="PTHR39337:SF1">
    <property type="entry name" value="BLR5642 PROTEIN"/>
    <property type="match status" value="1"/>
</dbReference>
<dbReference type="InterPro" id="IPR007438">
    <property type="entry name" value="DUF488"/>
</dbReference>
<dbReference type="Pfam" id="PF04343">
    <property type="entry name" value="DUF488"/>
    <property type="match status" value="1"/>
</dbReference>
<keyword evidence="2" id="KW-1185">Reference proteome</keyword>
<proteinExistence type="predicted"/>
<evidence type="ECO:0008006" key="3">
    <source>
        <dbReference type="Google" id="ProtNLM"/>
    </source>
</evidence>
<name>A0A1H1A6S2_9LACT</name>
<dbReference type="AlphaFoldDB" id="A0A1H1A6S2"/>
<sequence>MDIYSIGHSTHSSEEFIDLLKAYKIETLVDIRSYPGSKHVPQFNKENIEKWVPDSGIRYLHMPELGGRRKKNREIEESLIDGWRNTSFRNYAAYSLTKDYEEGISDLITIEDKERVCYMCSESVPWRCHRLIVSNTLALKGLTVHHIMTEKKTILHEIGMYGAKAVIEGSTIIYPKQQADTE</sequence>
<organism evidence="1 2">
    <name type="scientific">Carnobacterium viridans</name>
    <dbReference type="NCBI Taxonomy" id="174587"/>
    <lineage>
        <taxon>Bacteria</taxon>
        <taxon>Bacillati</taxon>
        <taxon>Bacillota</taxon>
        <taxon>Bacilli</taxon>
        <taxon>Lactobacillales</taxon>
        <taxon>Carnobacteriaceae</taxon>
        <taxon>Carnobacterium</taxon>
    </lineage>
</organism>
<accession>A0A1H1A6S2</accession>
<evidence type="ECO:0000313" key="1">
    <source>
        <dbReference type="EMBL" id="SDQ35201.1"/>
    </source>
</evidence>
<dbReference type="OrthoDB" id="9789109at2"/>
<dbReference type="InterPro" id="IPR014519">
    <property type="entry name" value="UCP024492"/>
</dbReference>
<dbReference type="Proteomes" id="UP000199481">
    <property type="component" value="Unassembled WGS sequence"/>
</dbReference>
<evidence type="ECO:0000313" key="2">
    <source>
        <dbReference type="Proteomes" id="UP000199481"/>
    </source>
</evidence>